<evidence type="ECO:0000313" key="2">
    <source>
        <dbReference type="EMBL" id="CCA30537.1"/>
    </source>
</evidence>
<evidence type="ECO:0000259" key="1">
    <source>
        <dbReference type="Pfam" id="PF04807"/>
    </source>
</evidence>
<name>F0X3E6_9GEMI</name>
<gene>
    <name evidence="2" type="primary">ac5</name>
</gene>
<organism evidence="2">
    <name type="scientific">Mungbean yellow mosaic India virus</name>
    <dbReference type="NCBI Taxonomy" id="223287"/>
    <lineage>
        <taxon>Viruses</taxon>
        <taxon>Monodnaviria</taxon>
        <taxon>Shotokuvirae</taxon>
        <taxon>Cressdnaviricota</taxon>
        <taxon>Repensiviricetes</taxon>
        <taxon>Geplafuvirales</taxon>
        <taxon>Geminiviridae</taxon>
        <taxon>Begomovirus</taxon>
        <taxon>Begomovirus vignaradiataindiaense</taxon>
    </lineage>
</organism>
<accession>F0X3E6</accession>
<proteinExistence type="predicted"/>
<dbReference type="Pfam" id="PF04807">
    <property type="entry name" value="Gemini_AC4_5"/>
    <property type="match status" value="1"/>
</dbReference>
<reference evidence="2" key="2">
    <citation type="submission" date="2011-03" db="EMBL/GenBank/DDBJ databases">
        <authorList>
            <person name="Ilyas M."/>
        </authorList>
    </citation>
    <scope>NUCLEOTIDE SEQUENCE</scope>
</reference>
<dbReference type="InterPro" id="IPR006892">
    <property type="entry name" value="Gemini_AC4_5_cons_dom_1"/>
</dbReference>
<feature type="domain" description="Geminivirus AC4/5 conserved" evidence="1">
    <location>
        <begin position="51"/>
        <end position="83"/>
    </location>
</feature>
<dbReference type="EMBL" id="FR837935">
    <property type="protein sequence ID" value="CCA30537.1"/>
    <property type="molecule type" value="Genomic_DNA"/>
</dbReference>
<protein>
    <submittedName>
        <fullName evidence="2">AC5 protein</fullName>
    </submittedName>
</protein>
<sequence>MVLILRCLLVVVNNIIINFEETIHHGLFLTSILATSNSGIKLSQDLITITQIVLYSSCTGLIVIHVEHLTKIHGCTKRSSVTTQFEHHSVRVIFGLNIFVHPNLTRNVHGLDAKSFANTMCNSITSSHVRYANHFACVGNIMPLLK</sequence>
<reference evidence="2" key="1">
    <citation type="submission" date="2011-03" db="EMBL/GenBank/DDBJ databases">
        <title>Diversity of begomoviruses in Pakistan.</title>
        <authorList>
            <person name="Muhammad I."/>
            <person name="Haider M.S."/>
        </authorList>
    </citation>
    <scope>NUCLEOTIDE SEQUENCE</scope>
</reference>